<evidence type="ECO:0008006" key="4">
    <source>
        <dbReference type="Google" id="ProtNLM"/>
    </source>
</evidence>
<sequence length="77" mass="8738">MPTPSPLPRPAMVAIMDFTMLMCCFGLGYVWSRYRYFFSGNRMGNVPTNDDCGMMVEGGGGSGADEDWRWWLKMEVI</sequence>
<keyword evidence="3" id="KW-1185">Reference proteome</keyword>
<feature type="transmembrane region" description="Helical" evidence="1">
    <location>
        <begin position="12"/>
        <end position="32"/>
    </location>
</feature>
<name>A0AAD8NYS5_TARER</name>
<dbReference type="EMBL" id="JAUHHV010000005">
    <property type="protein sequence ID" value="KAK1425854.1"/>
    <property type="molecule type" value="Genomic_DNA"/>
</dbReference>
<proteinExistence type="predicted"/>
<evidence type="ECO:0000256" key="1">
    <source>
        <dbReference type="SAM" id="Phobius"/>
    </source>
</evidence>
<organism evidence="2 3">
    <name type="scientific">Tagetes erecta</name>
    <name type="common">African marigold</name>
    <dbReference type="NCBI Taxonomy" id="13708"/>
    <lineage>
        <taxon>Eukaryota</taxon>
        <taxon>Viridiplantae</taxon>
        <taxon>Streptophyta</taxon>
        <taxon>Embryophyta</taxon>
        <taxon>Tracheophyta</taxon>
        <taxon>Spermatophyta</taxon>
        <taxon>Magnoliopsida</taxon>
        <taxon>eudicotyledons</taxon>
        <taxon>Gunneridae</taxon>
        <taxon>Pentapetalae</taxon>
        <taxon>asterids</taxon>
        <taxon>campanulids</taxon>
        <taxon>Asterales</taxon>
        <taxon>Asteraceae</taxon>
        <taxon>Asteroideae</taxon>
        <taxon>Heliantheae alliance</taxon>
        <taxon>Tageteae</taxon>
        <taxon>Tagetes</taxon>
    </lineage>
</organism>
<evidence type="ECO:0000313" key="3">
    <source>
        <dbReference type="Proteomes" id="UP001229421"/>
    </source>
</evidence>
<keyword evidence="1" id="KW-0472">Membrane</keyword>
<keyword evidence="1" id="KW-1133">Transmembrane helix</keyword>
<evidence type="ECO:0000313" key="2">
    <source>
        <dbReference type="EMBL" id="KAK1425854.1"/>
    </source>
</evidence>
<gene>
    <name evidence="2" type="ORF">QVD17_21215</name>
</gene>
<accession>A0AAD8NYS5</accession>
<reference evidence="2" key="1">
    <citation type="journal article" date="2023" name="bioRxiv">
        <title>Improved chromosome-level genome assembly for marigold (Tagetes erecta).</title>
        <authorList>
            <person name="Jiang F."/>
            <person name="Yuan L."/>
            <person name="Wang S."/>
            <person name="Wang H."/>
            <person name="Xu D."/>
            <person name="Wang A."/>
            <person name="Fan W."/>
        </authorList>
    </citation>
    <scope>NUCLEOTIDE SEQUENCE</scope>
    <source>
        <strain evidence="2">WSJ</strain>
        <tissue evidence="2">Leaf</tissue>
    </source>
</reference>
<comment type="caution">
    <text evidence="2">The sequence shown here is derived from an EMBL/GenBank/DDBJ whole genome shotgun (WGS) entry which is preliminary data.</text>
</comment>
<dbReference type="Proteomes" id="UP001229421">
    <property type="component" value="Unassembled WGS sequence"/>
</dbReference>
<keyword evidence="1" id="KW-0812">Transmembrane</keyword>
<protein>
    <recommendedName>
        <fullName evidence="4">Transmembrane protein</fullName>
    </recommendedName>
</protein>
<dbReference type="AlphaFoldDB" id="A0AAD8NYS5"/>